<dbReference type="GO" id="GO:0022904">
    <property type="term" value="P:respiratory electron transport chain"/>
    <property type="evidence" value="ECO:0007669"/>
    <property type="project" value="InterPro"/>
</dbReference>
<keyword evidence="9" id="KW-0408">Iron</keyword>
<comment type="subcellular location">
    <subcellularLocation>
        <location evidence="1">Cell membrane</location>
        <topology evidence="1">Multi-pass membrane protein</topology>
    </subcellularLocation>
</comment>
<evidence type="ECO:0000256" key="6">
    <source>
        <dbReference type="ARBA" id="ARBA00022723"/>
    </source>
</evidence>
<gene>
    <name evidence="14" type="ORF">CHYS00102_LOCUS17560</name>
    <name evidence="15" type="ORF">CHYS00102_LOCUS17562</name>
</gene>
<dbReference type="Pfam" id="PF01292">
    <property type="entry name" value="Ni_hydr_CYTB"/>
    <property type="match status" value="1"/>
</dbReference>
<keyword evidence="6" id="KW-0479">Metal-binding</keyword>
<protein>
    <recommendedName>
        <fullName evidence="13">Cytochrome b561 bacterial/Ni-hydrogenase domain-containing protein</fullName>
    </recommendedName>
</protein>
<organism evidence="14">
    <name type="scientific">Corethron hystrix</name>
    <dbReference type="NCBI Taxonomy" id="216773"/>
    <lineage>
        <taxon>Eukaryota</taxon>
        <taxon>Sar</taxon>
        <taxon>Stramenopiles</taxon>
        <taxon>Ochrophyta</taxon>
        <taxon>Bacillariophyta</taxon>
        <taxon>Coscinodiscophyceae</taxon>
        <taxon>Corethrophycidae</taxon>
        <taxon>Corethrales</taxon>
        <taxon>Corethraceae</taxon>
        <taxon>Corethron</taxon>
    </lineage>
</organism>
<evidence type="ECO:0000256" key="2">
    <source>
        <dbReference type="ARBA" id="ARBA00022448"/>
    </source>
</evidence>
<comment type="similarity">
    <text evidence="11">Belongs to the cytochrome b561 family.</text>
</comment>
<reference evidence="14" key="1">
    <citation type="submission" date="2021-01" db="EMBL/GenBank/DDBJ databases">
        <authorList>
            <person name="Corre E."/>
            <person name="Pelletier E."/>
            <person name="Niang G."/>
            <person name="Scheremetjew M."/>
            <person name="Finn R."/>
            <person name="Kale V."/>
            <person name="Holt S."/>
            <person name="Cochrane G."/>
            <person name="Meng A."/>
            <person name="Brown T."/>
            <person name="Cohen L."/>
        </authorList>
    </citation>
    <scope>NUCLEOTIDE SEQUENCE</scope>
    <source>
        <strain evidence="14">308</strain>
    </source>
</reference>
<evidence type="ECO:0000313" key="14">
    <source>
        <dbReference type="EMBL" id="CAD8890355.1"/>
    </source>
</evidence>
<keyword evidence="2" id="KW-0813">Transport</keyword>
<keyword evidence="4" id="KW-0349">Heme</keyword>
<evidence type="ECO:0000256" key="4">
    <source>
        <dbReference type="ARBA" id="ARBA00022617"/>
    </source>
</evidence>
<evidence type="ECO:0000256" key="7">
    <source>
        <dbReference type="ARBA" id="ARBA00022982"/>
    </source>
</evidence>
<evidence type="ECO:0000256" key="8">
    <source>
        <dbReference type="ARBA" id="ARBA00022989"/>
    </source>
</evidence>
<dbReference type="GO" id="GO:0020037">
    <property type="term" value="F:heme binding"/>
    <property type="evidence" value="ECO:0007669"/>
    <property type="project" value="TreeGrafter"/>
</dbReference>
<dbReference type="AlphaFoldDB" id="A0A6U5HY98"/>
<feature type="domain" description="Cytochrome b561 bacterial/Ni-hydrogenase" evidence="13">
    <location>
        <begin position="24"/>
        <end position="190"/>
    </location>
</feature>
<evidence type="ECO:0000256" key="3">
    <source>
        <dbReference type="ARBA" id="ARBA00022475"/>
    </source>
</evidence>
<dbReference type="EMBL" id="HBFR01024516">
    <property type="protein sequence ID" value="CAD8890357.1"/>
    <property type="molecule type" value="Transcribed_RNA"/>
</dbReference>
<evidence type="ECO:0000256" key="9">
    <source>
        <dbReference type="ARBA" id="ARBA00023004"/>
    </source>
</evidence>
<dbReference type="SUPFAM" id="SSF81342">
    <property type="entry name" value="Transmembrane di-heme cytochromes"/>
    <property type="match status" value="1"/>
</dbReference>
<keyword evidence="8 12" id="KW-1133">Transmembrane helix</keyword>
<proteinExistence type="inferred from homology"/>
<evidence type="ECO:0000313" key="15">
    <source>
        <dbReference type="EMBL" id="CAD8890357.1"/>
    </source>
</evidence>
<dbReference type="InterPro" id="IPR052168">
    <property type="entry name" value="Cytochrome_b561_oxidase"/>
</dbReference>
<keyword evidence="10 12" id="KW-0472">Membrane</keyword>
<accession>A0A6U5HY98</accession>
<keyword evidence="3" id="KW-1003">Cell membrane</keyword>
<dbReference type="PANTHER" id="PTHR30529">
    <property type="entry name" value="CYTOCHROME B561"/>
    <property type="match status" value="1"/>
</dbReference>
<evidence type="ECO:0000256" key="10">
    <source>
        <dbReference type="ARBA" id="ARBA00023136"/>
    </source>
</evidence>
<dbReference type="EMBL" id="HBFR01024514">
    <property type="protein sequence ID" value="CAD8890355.1"/>
    <property type="molecule type" value="Transcribed_RNA"/>
</dbReference>
<keyword evidence="5 12" id="KW-0812">Transmembrane</keyword>
<name>A0A6U5HY98_9STRA</name>
<evidence type="ECO:0000256" key="11">
    <source>
        <dbReference type="ARBA" id="ARBA00037975"/>
    </source>
</evidence>
<keyword evidence="7" id="KW-0249">Electron transport</keyword>
<dbReference type="InterPro" id="IPR016174">
    <property type="entry name" value="Di-haem_cyt_TM"/>
</dbReference>
<feature type="transmembrane region" description="Helical" evidence="12">
    <location>
        <begin position="104"/>
        <end position="123"/>
    </location>
</feature>
<evidence type="ECO:0000259" key="13">
    <source>
        <dbReference type="Pfam" id="PF01292"/>
    </source>
</evidence>
<evidence type="ECO:0000256" key="1">
    <source>
        <dbReference type="ARBA" id="ARBA00004651"/>
    </source>
</evidence>
<dbReference type="PANTHER" id="PTHR30529:SF1">
    <property type="entry name" value="CYTOCHROME B561 HOMOLOG 2"/>
    <property type="match status" value="1"/>
</dbReference>
<evidence type="ECO:0000256" key="5">
    <source>
        <dbReference type="ARBA" id="ARBA00022692"/>
    </source>
</evidence>
<dbReference type="GO" id="GO:0005886">
    <property type="term" value="C:plasma membrane"/>
    <property type="evidence" value="ECO:0007669"/>
    <property type="project" value="UniProtKB-SubCell"/>
</dbReference>
<dbReference type="InterPro" id="IPR011577">
    <property type="entry name" value="Cyt_b561_bac/Ni-Hgenase"/>
</dbReference>
<evidence type="ECO:0000256" key="12">
    <source>
        <dbReference type="SAM" id="Phobius"/>
    </source>
</evidence>
<dbReference type="GO" id="GO:0046872">
    <property type="term" value="F:metal ion binding"/>
    <property type="evidence" value="ECO:0007669"/>
    <property type="project" value="UniProtKB-KW"/>
</dbReference>
<sequence>MSTYKRETGNGKRQTTNDQNSAQYFHWLVAAPLIGSIGCVLKAQESPKEEKGLWMHRHKSLGLLTAMVVAPRAAYRLWTFSRNSLPKLSGSSNMEHLAGTAGHIGLYGFMTVMPATGIAMGYYGGKGLPFFGTTFAGAVRTEENKAAHGGIAKQSFKIHKTLGTYGKYLIPVHVSAAFMHAYRGQSIFKRISIFRGPSY</sequence>
<dbReference type="GO" id="GO:0009055">
    <property type="term" value="F:electron transfer activity"/>
    <property type="evidence" value="ECO:0007669"/>
    <property type="project" value="InterPro"/>
</dbReference>